<dbReference type="GO" id="GO:0022857">
    <property type="term" value="F:transmembrane transporter activity"/>
    <property type="evidence" value="ECO:0007669"/>
    <property type="project" value="InterPro"/>
</dbReference>
<feature type="transmembrane region" description="Helical" evidence="6">
    <location>
        <begin position="226"/>
        <end position="252"/>
    </location>
</feature>
<keyword evidence="2" id="KW-1003">Cell membrane</keyword>
<dbReference type="EMBL" id="JAAGRN010000008">
    <property type="protein sequence ID" value="NDY84010.1"/>
    <property type="molecule type" value="Genomic_DNA"/>
</dbReference>
<feature type="transmembrane region" description="Helical" evidence="6">
    <location>
        <begin position="293"/>
        <end position="312"/>
    </location>
</feature>
<evidence type="ECO:0000256" key="1">
    <source>
        <dbReference type="ARBA" id="ARBA00004651"/>
    </source>
</evidence>
<dbReference type="Pfam" id="PF07690">
    <property type="entry name" value="MFS_1"/>
    <property type="match status" value="1"/>
</dbReference>
<organism evidence="7">
    <name type="scientific">Sheuella amnicola</name>
    <dbReference type="NCBI Taxonomy" id="2707330"/>
    <lineage>
        <taxon>Bacteria</taxon>
        <taxon>Pseudomonadati</taxon>
        <taxon>Pseudomonadota</taxon>
        <taxon>Betaproteobacteria</taxon>
        <taxon>Burkholderiales</taxon>
        <taxon>Alcaligenaceae</taxon>
        <taxon>Sheuella</taxon>
    </lineage>
</organism>
<comment type="subcellular location">
    <subcellularLocation>
        <location evidence="1">Cell membrane</location>
        <topology evidence="1">Multi-pass membrane protein</topology>
    </subcellularLocation>
</comment>
<proteinExistence type="predicted"/>
<dbReference type="GO" id="GO:0005886">
    <property type="term" value="C:plasma membrane"/>
    <property type="evidence" value="ECO:0007669"/>
    <property type="project" value="UniProtKB-SubCell"/>
</dbReference>
<keyword evidence="5 6" id="KW-0472">Membrane</keyword>
<dbReference type="SUPFAM" id="SSF103473">
    <property type="entry name" value="MFS general substrate transporter"/>
    <property type="match status" value="1"/>
</dbReference>
<dbReference type="Gene3D" id="1.20.1250.20">
    <property type="entry name" value="MFS general substrate transporter like domains"/>
    <property type="match status" value="1"/>
</dbReference>
<feature type="transmembrane region" description="Helical" evidence="6">
    <location>
        <begin position="21"/>
        <end position="43"/>
    </location>
</feature>
<feature type="transmembrane region" description="Helical" evidence="6">
    <location>
        <begin position="376"/>
        <end position="397"/>
    </location>
</feature>
<dbReference type="InterPro" id="IPR011701">
    <property type="entry name" value="MFS"/>
</dbReference>
<dbReference type="PANTHER" id="PTHR23513:SF11">
    <property type="entry name" value="STAPHYLOFERRIN A TRANSPORTER"/>
    <property type="match status" value="1"/>
</dbReference>
<keyword evidence="3 6" id="KW-0812">Transmembrane</keyword>
<dbReference type="AlphaFoldDB" id="A0A6B2QZT5"/>
<feature type="transmembrane region" description="Helical" evidence="6">
    <location>
        <begin position="174"/>
        <end position="193"/>
    </location>
</feature>
<feature type="transmembrane region" description="Helical" evidence="6">
    <location>
        <begin position="318"/>
        <end position="340"/>
    </location>
</feature>
<accession>A0A6B2QZT5</accession>
<dbReference type="InterPro" id="IPR036259">
    <property type="entry name" value="MFS_trans_sf"/>
</dbReference>
<comment type="caution">
    <text evidence="7">The sequence shown here is derived from an EMBL/GenBank/DDBJ whole genome shotgun (WGS) entry which is preliminary data.</text>
</comment>
<evidence type="ECO:0000313" key="7">
    <source>
        <dbReference type="EMBL" id="NDY84010.1"/>
    </source>
</evidence>
<name>A0A6B2QZT5_9BURK</name>
<feature type="transmembrane region" description="Helical" evidence="6">
    <location>
        <begin position="49"/>
        <end position="69"/>
    </location>
</feature>
<feature type="transmembrane region" description="Helical" evidence="6">
    <location>
        <begin position="258"/>
        <end position="281"/>
    </location>
</feature>
<gene>
    <name evidence="7" type="ORF">G3I67_12295</name>
</gene>
<protein>
    <submittedName>
        <fullName evidence="7">MFS transporter</fullName>
    </submittedName>
</protein>
<reference evidence="7" key="1">
    <citation type="submission" date="2020-02" db="EMBL/GenBank/DDBJ databases">
        <authorList>
            <person name="Chen W.-M."/>
        </authorList>
    </citation>
    <scope>NUCLEOTIDE SEQUENCE</scope>
    <source>
        <strain evidence="7">NBD-18</strain>
    </source>
</reference>
<feature type="transmembrane region" description="Helical" evidence="6">
    <location>
        <begin position="89"/>
        <end position="116"/>
    </location>
</feature>
<evidence type="ECO:0000256" key="2">
    <source>
        <dbReference type="ARBA" id="ARBA00022475"/>
    </source>
</evidence>
<evidence type="ECO:0000256" key="6">
    <source>
        <dbReference type="SAM" id="Phobius"/>
    </source>
</evidence>
<evidence type="ECO:0000256" key="5">
    <source>
        <dbReference type="ARBA" id="ARBA00023136"/>
    </source>
</evidence>
<evidence type="ECO:0000256" key="4">
    <source>
        <dbReference type="ARBA" id="ARBA00022989"/>
    </source>
</evidence>
<dbReference type="RefSeq" id="WP_163655764.1">
    <property type="nucleotide sequence ID" value="NZ_JAAGRN010000008.1"/>
</dbReference>
<dbReference type="CDD" id="cd06173">
    <property type="entry name" value="MFS_MefA_like"/>
    <property type="match status" value="1"/>
</dbReference>
<feature type="transmembrane region" description="Helical" evidence="6">
    <location>
        <begin position="352"/>
        <end position="370"/>
    </location>
</feature>
<dbReference type="PANTHER" id="PTHR23513">
    <property type="entry name" value="INTEGRAL MEMBRANE EFFLUX PROTEIN-RELATED"/>
    <property type="match status" value="1"/>
</dbReference>
<evidence type="ECO:0000256" key="3">
    <source>
        <dbReference type="ARBA" id="ARBA00022692"/>
    </source>
</evidence>
<sequence length="418" mass="45274">MPNTRASVFSLFNVRSFRFQWPADLFASWAFEMEVLILGWYVLVESESVFLLVVFGALQYVGSIVSPLFGVAGDRIGYRRLFLITRGIYAVLAILLALFAAFDVLTPAIVLVIAGISGMMKPSDIMMRFALIAHTLPAGQLISALGVSRVTSDSARIAGALAGVGVVASFGFDYAYIVVTLLYAISVWLVLGIDPMPVSEHSQQSKPTPYHDLVEAFKYVWKKPELLGAFCLAFLVNVLAYPLYLGLLPYVAKNIYEIGQAGLGVLGASYALGSLIGSLAVSTNRFTTGPARLMLVTCLIWFAIDLIFAQVTNISIGLVLLFAGGFSQSVCLTPLAGVMLHCAEPAFRGRVMGMRMLAIWGLPTGLMLSGPLIDQFGFAATATIYSVLGLILTLVIAMRWRELLWSRDAPANQTAQSR</sequence>
<keyword evidence="4 6" id="KW-1133">Transmembrane helix</keyword>